<evidence type="ECO:0000259" key="3">
    <source>
        <dbReference type="Pfam" id="PF01471"/>
    </source>
</evidence>
<dbReference type="AlphaFoldDB" id="A0A0T5NTR1"/>
<dbReference type="InterPro" id="IPR002477">
    <property type="entry name" value="Peptidoglycan-bd-like"/>
</dbReference>
<dbReference type="InterPro" id="IPR036366">
    <property type="entry name" value="PGBDSf"/>
</dbReference>
<dbReference type="Pfam" id="PF01471">
    <property type="entry name" value="PG_binding_1"/>
    <property type="match status" value="1"/>
</dbReference>
<keyword evidence="2" id="KW-0732">Signal</keyword>
<feature type="compositionally biased region" description="Polar residues" evidence="1">
    <location>
        <begin position="557"/>
        <end position="566"/>
    </location>
</feature>
<dbReference type="RefSeq" id="WP_057793515.1">
    <property type="nucleotide sequence ID" value="NZ_LAXJ01000010.1"/>
</dbReference>
<dbReference type="Pfam" id="PF13365">
    <property type="entry name" value="Trypsin_2"/>
    <property type="match status" value="1"/>
</dbReference>
<organism evidence="4 5">
    <name type="scientific">Roseovarius atlanticus</name>
    <dbReference type="NCBI Taxonomy" id="1641875"/>
    <lineage>
        <taxon>Bacteria</taxon>
        <taxon>Pseudomonadati</taxon>
        <taxon>Pseudomonadota</taxon>
        <taxon>Alphaproteobacteria</taxon>
        <taxon>Rhodobacterales</taxon>
        <taxon>Roseobacteraceae</taxon>
        <taxon>Roseovarius</taxon>
    </lineage>
</organism>
<feature type="domain" description="Peptidoglycan binding-like" evidence="3">
    <location>
        <begin position="165"/>
        <end position="218"/>
    </location>
</feature>
<feature type="signal peptide" evidence="2">
    <location>
        <begin position="1"/>
        <end position="23"/>
    </location>
</feature>
<dbReference type="OrthoDB" id="6810892at2"/>
<proteinExistence type="predicted"/>
<keyword evidence="5" id="KW-1185">Reference proteome</keyword>
<dbReference type="SUPFAM" id="SSF50494">
    <property type="entry name" value="Trypsin-like serine proteases"/>
    <property type="match status" value="1"/>
</dbReference>
<dbReference type="Gene3D" id="2.40.10.120">
    <property type="match status" value="1"/>
</dbReference>
<feature type="region of interest" description="Disordered" evidence="1">
    <location>
        <begin position="116"/>
        <end position="153"/>
    </location>
</feature>
<evidence type="ECO:0000313" key="4">
    <source>
        <dbReference type="EMBL" id="KRS12309.1"/>
    </source>
</evidence>
<dbReference type="Gene3D" id="1.10.101.10">
    <property type="entry name" value="PGBD-like superfamily/PGBD"/>
    <property type="match status" value="1"/>
</dbReference>
<feature type="compositionally biased region" description="Polar residues" evidence="1">
    <location>
        <begin position="123"/>
        <end position="138"/>
    </location>
</feature>
<sequence length="588" mass="63364">MSRIFLTLVFLAVTLVAPVAAKAQVFIQIEAQPSLAQAEASLRRYAGQMQDVNGFSLGGGWYGIALGPYNEADANTILRNLRSARLIPRDSYIAEASEYDRQFWPVGANVLNRPTQDVAEGTGTDSATEDAQQQTTNIDPLPQPDPEPSDETVREARASEALLTRDERAALQEALKWAGFYGGAIDAAFGRGTRGSMARWQEANNFEATGVLTTRQRAELFRQYNAVLEGLDLRVVRDTGAGISMKLPTGVVEFAKYEPPFAHYDATGDIDAKILLISQAGDRATLAGLYDIMQTLEIVPQDGPRNLDGDSFTLIGENAYTISHTQAWLRDRHIKGFTLVWPAGDEERRTRMLGEMQESFSRLDMVLDPAAGANEVQSINLVAGLEIRQPKISRSGFYVDRSGTVVTTTEVVESCGRITLDETIEAEVQTANDETGIAVLRPRTPLAPLGVAAFQQNIPRLQSEVAVAGYSYGGVLGAPSVTFGQLADVRGLNGEQEMKRLALNALDGDAGGPVVDAGGAVVGMLLPAREDSRQLPEGVSFAANADTIRRVLEQAGITPSATNGNGQMPPESLSERASGMTVLVSCWE</sequence>
<dbReference type="STRING" id="1641875.XM53_11725"/>
<dbReference type="Proteomes" id="UP000051295">
    <property type="component" value="Unassembled WGS sequence"/>
</dbReference>
<dbReference type="SUPFAM" id="SSF47090">
    <property type="entry name" value="PGBD-like"/>
    <property type="match status" value="1"/>
</dbReference>
<protein>
    <submittedName>
        <fullName evidence="4">Peptidoglycan-binding protein</fullName>
    </submittedName>
</protein>
<gene>
    <name evidence="4" type="ORF">XM53_11725</name>
</gene>
<evidence type="ECO:0000256" key="2">
    <source>
        <dbReference type="SAM" id="SignalP"/>
    </source>
</evidence>
<dbReference type="InterPro" id="IPR036365">
    <property type="entry name" value="PGBD-like_sf"/>
</dbReference>
<evidence type="ECO:0000256" key="1">
    <source>
        <dbReference type="SAM" id="MobiDB-lite"/>
    </source>
</evidence>
<evidence type="ECO:0000313" key="5">
    <source>
        <dbReference type="Proteomes" id="UP000051295"/>
    </source>
</evidence>
<accession>A0A0T5NTR1</accession>
<comment type="caution">
    <text evidence="4">The sequence shown here is derived from an EMBL/GenBank/DDBJ whole genome shotgun (WGS) entry which is preliminary data.</text>
</comment>
<dbReference type="PANTHER" id="PTHR43019:SF23">
    <property type="entry name" value="PROTEASE DO-LIKE 5, CHLOROPLASTIC"/>
    <property type="match status" value="1"/>
</dbReference>
<reference evidence="4 5" key="1">
    <citation type="submission" date="2015-04" db="EMBL/GenBank/DDBJ databases">
        <title>The draft genome sequence of Roseovarius sp.R12b.</title>
        <authorList>
            <person name="Li G."/>
            <person name="Lai Q."/>
            <person name="Shao Z."/>
            <person name="Yan P."/>
        </authorList>
    </citation>
    <scope>NUCLEOTIDE SEQUENCE [LARGE SCALE GENOMIC DNA]</scope>
    <source>
        <strain evidence="4 5">R12B</strain>
    </source>
</reference>
<dbReference type="PATRIC" id="fig|1641875.4.peg.133"/>
<feature type="region of interest" description="Disordered" evidence="1">
    <location>
        <begin position="556"/>
        <end position="575"/>
    </location>
</feature>
<name>A0A0T5NTR1_9RHOB</name>
<dbReference type="InterPro" id="IPR009003">
    <property type="entry name" value="Peptidase_S1_PA"/>
</dbReference>
<dbReference type="EMBL" id="LAXJ01000010">
    <property type="protein sequence ID" value="KRS12309.1"/>
    <property type="molecule type" value="Genomic_DNA"/>
</dbReference>
<dbReference type="PANTHER" id="PTHR43019">
    <property type="entry name" value="SERINE ENDOPROTEASE DEGS"/>
    <property type="match status" value="1"/>
</dbReference>
<feature type="chain" id="PRO_5006663896" evidence="2">
    <location>
        <begin position="24"/>
        <end position="588"/>
    </location>
</feature>